<gene>
    <name evidence="7" type="ORF">B0E33_09450</name>
</gene>
<feature type="transmembrane region" description="Helical" evidence="6">
    <location>
        <begin position="6"/>
        <end position="24"/>
    </location>
</feature>
<feature type="transmembrane region" description="Helical" evidence="6">
    <location>
        <begin position="254"/>
        <end position="273"/>
    </location>
</feature>
<feature type="transmembrane region" description="Helical" evidence="6">
    <location>
        <begin position="330"/>
        <end position="349"/>
    </location>
</feature>
<proteinExistence type="inferred from homology"/>
<organism evidence="7 8">
    <name type="scientific">Roseibium algicola</name>
    <dbReference type="NCBI Taxonomy" id="2857014"/>
    <lineage>
        <taxon>Bacteria</taxon>
        <taxon>Pseudomonadati</taxon>
        <taxon>Pseudomonadota</taxon>
        <taxon>Alphaproteobacteria</taxon>
        <taxon>Hyphomicrobiales</taxon>
        <taxon>Stappiaceae</taxon>
        <taxon>Roseibium</taxon>
    </lineage>
</organism>
<feature type="transmembrane region" description="Helical" evidence="6">
    <location>
        <begin position="215"/>
        <end position="234"/>
    </location>
</feature>
<feature type="transmembrane region" description="Helical" evidence="6">
    <location>
        <begin position="293"/>
        <end position="318"/>
    </location>
</feature>
<keyword evidence="4 6" id="KW-1133">Transmembrane helix</keyword>
<protein>
    <recommendedName>
        <fullName evidence="9">Na+/proline symporter</fullName>
    </recommendedName>
</protein>
<evidence type="ECO:0000313" key="7">
    <source>
        <dbReference type="EMBL" id="AQQ03790.1"/>
    </source>
</evidence>
<comment type="subcellular location">
    <subcellularLocation>
        <location evidence="1">Membrane</location>
        <topology evidence="1">Multi-pass membrane protein</topology>
    </subcellularLocation>
</comment>
<dbReference type="EMBL" id="CP019630">
    <property type="protein sequence ID" value="AQQ03790.1"/>
    <property type="molecule type" value="Genomic_DNA"/>
</dbReference>
<accession>A0ABM6I0J9</accession>
<feature type="transmembrane region" description="Helical" evidence="6">
    <location>
        <begin position="182"/>
        <end position="200"/>
    </location>
</feature>
<evidence type="ECO:0008006" key="9">
    <source>
        <dbReference type="Google" id="ProtNLM"/>
    </source>
</evidence>
<dbReference type="InterPro" id="IPR038377">
    <property type="entry name" value="Na/Glc_symporter_sf"/>
</dbReference>
<feature type="transmembrane region" description="Helical" evidence="6">
    <location>
        <begin position="44"/>
        <end position="66"/>
    </location>
</feature>
<evidence type="ECO:0000256" key="5">
    <source>
        <dbReference type="ARBA" id="ARBA00023136"/>
    </source>
</evidence>
<evidence type="ECO:0000256" key="6">
    <source>
        <dbReference type="SAM" id="Phobius"/>
    </source>
</evidence>
<dbReference type="PROSITE" id="PS50283">
    <property type="entry name" value="NA_SOLUT_SYMP_3"/>
    <property type="match status" value="1"/>
</dbReference>
<feature type="transmembrane region" description="Helical" evidence="6">
    <location>
        <begin position="121"/>
        <end position="146"/>
    </location>
</feature>
<keyword evidence="8" id="KW-1185">Reference proteome</keyword>
<reference evidence="7 8" key="1">
    <citation type="submission" date="2017-02" db="EMBL/GenBank/DDBJ databases">
        <authorList>
            <person name="Jeong S."/>
        </authorList>
    </citation>
    <scope>NUCLEOTIDE SEQUENCE [LARGE SCALE GENOMIC DNA]</scope>
    <source>
        <strain evidence="7 8">RMAR6-6</strain>
    </source>
</reference>
<evidence type="ECO:0000256" key="2">
    <source>
        <dbReference type="ARBA" id="ARBA00006434"/>
    </source>
</evidence>
<keyword evidence="3 6" id="KW-0812">Transmembrane</keyword>
<feature type="transmembrane region" description="Helical" evidence="6">
    <location>
        <begin position="380"/>
        <end position="399"/>
    </location>
</feature>
<feature type="transmembrane region" description="Helical" evidence="6">
    <location>
        <begin position="355"/>
        <end position="373"/>
    </location>
</feature>
<sequence>MTGTGSQTIVLGTLLLGPLVYAFWRSRKGTRADYIFNSGRTGLLATVAGIICGNIGIGTFVALVLFSAASPVIGLSLALAYGTGLLMCALVATGVHRLSQKYGVRGLIDLIVVTHNVRHPILIWGPVAFVFLLRASVHLIALAVILTAVLPIPPLAAVVLATFFAGAYTAIGGYRVATETDIPQAVVILVGIAILGMWNMEAPSRELVFFDLGPYRFPILIGIWLFIPASAVLAVDNWQRMATAREPSVARSAFLLGAPICLAGYLIIVWLGLHSMPGGDVMQILHTSVPQTWTWLVDLMLIAVVMSTMDTFVMPLMAGLERTELSLRRLQLIVAALFTLLGLSAALFADVLNSIISAFSSLAVFLPVVWASVRGRRVSAPAAIVSLNVGIAVTVLLTTVDLNSAALAGFLLSWLLYETVSRFAPGQSLALRKVAERDARV</sequence>
<feature type="transmembrane region" description="Helical" evidence="6">
    <location>
        <begin position="72"/>
        <end position="95"/>
    </location>
</feature>
<evidence type="ECO:0000313" key="8">
    <source>
        <dbReference type="Proteomes" id="UP000188174"/>
    </source>
</evidence>
<dbReference type="InterPro" id="IPR001734">
    <property type="entry name" value="Na/solute_symporter"/>
</dbReference>
<keyword evidence="5 6" id="KW-0472">Membrane</keyword>
<feature type="transmembrane region" description="Helical" evidence="6">
    <location>
        <begin position="152"/>
        <end position="170"/>
    </location>
</feature>
<name>A0ABM6I0J9_9HYPH</name>
<evidence type="ECO:0000256" key="1">
    <source>
        <dbReference type="ARBA" id="ARBA00004141"/>
    </source>
</evidence>
<dbReference type="RefSeq" id="WP_077291036.1">
    <property type="nucleotide sequence ID" value="NZ_CP019630.1"/>
</dbReference>
<dbReference type="Gene3D" id="1.20.1730.10">
    <property type="entry name" value="Sodium/glucose cotransporter"/>
    <property type="match status" value="1"/>
</dbReference>
<evidence type="ECO:0000256" key="4">
    <source>
        <dbReference type="ARBA" id="ARBA00022989"/>
    </source>
</evidence>
<comment type="similarity">
    <text evidence="2">Belongs to the sodium:solute symporter (SSF) (TC 2.A.21) family.</text>
</comment>
<evidence type="ECO:0000256" key="3">
    <source>
        <dbReference type="ARBA" id="ARBA00022692"/>
    </source>
</evidence>
<dbReference type="Proteomes" id="UP000188174">
    <property type="component" value="Chromosome"/>
</dbReference>